<name>A0AAE1LR66_9NEOP</name>
<evidence type="ECO:0000256" key="3">
    <source>
        <dbReference type="ARBA" id="ARBA00022980"/>
    </source>
</evidence>
<comment type="subcellular location">
    <subcellularLocation>
        <location evidence="1">Mitochondrion</location>
    </subcellularLocation>
</comment>
<keyword evidence="4" id="KW-0496">Mitochondrion</keyword>
<keyword evidence="8" id="KW-1185">Reference proteome</keyword>
<gene>
    <name evidence="7" type="ORF">KUF71_016159</name>
</gene>
<dbReference type="GO" id="GO:0005739">
    <property type="term" value="C:mitochondrion"/>
    <property type="evidence" value="ECO:0007669"/>
    <property type="project" value="UniProtKB-SubCell"/>
</dbReference>
<accession>A0AAE1LR66</accession>
<protein>
    <recommendedName>
        <fullName evidence="6">Small ribosomal subunit protein mS33</fullName>
    </recommendedName>
</protein>
<dbReference type="Proteomes" id="UP001219518">
    <property type="component" value="Unassembled WGS sequence"/>
</dbReference>
<sequence>MATVKKYLQLAETGTVYAQKMNLLSNRIFGEVTRPTSFHMLKIADRLSVLPVHKDPDTIDYYHRLPESYYLFVFLRNYGLFRDEHADFKDEMKRLRKLRGKIREVSWFKPNPDRPTKFASLKLK</sequence>
<keyword evidence="3 7" id="KW-0689">Ribosomal protein</keyword>
<dbReference type="InterPro" id="IPR013219">
    <property type="entry name" value="Ribosomal_mS33"/>
</dbReference>
<evidence type="ECO:0000256" key="6">
    <source>
        <dbReference type="ARBA" id="ARBA00035132"/>
    </source>
</evidence>
<keyword evidence="5" id="KW-0687">Ribonucleoprotein</keyword>
<dbReference type="AlphaFoldDB" id="A0AAE1LR66"/>
<evidence type="ECO:0000256" key="2">
    <source>
        <dbReference type="ARBA" id="ARBA00008970"/>
    </source>
</evidence>
<evidence type="ECO:0000313" key="8">
    <source>
        <dbReference type="Proteomes" id="UP001219518"/>
    </source>
</evidence>
<evidence type="ECO:0000313" key="7">
    <source>
        <dbReference type="EMBL" id="KAK3927874.1"/>
    </source>
</evidence>
<comment type="caution">
    <text evidence="7">The sequence shown here is derived from an EMBL/GenBank/DDBJ whole genome shotgun (WGS) entry which is preliminary data.</text>
</comment>
<reference evidence="7" key="2">
    <citation type="journal article" date="2023" name="BMC Genomics">
        <title>Pest status, molecular evolution, and epigenetic factors derived from the genome assembly of Frankliniella fusca, a thysanopteran phytovirus vector.</title>
        <authorList>
            <person name="Catto M.A."/>
            <person name="Labadie P.E."/>
            <person name="Jacobson A.L."/>
            <person name="Kennedy G.G."/>
            <person name="Srinivasan R."/>
            <person name="Hunt B.G."/>
        </authorList>
    </citation>
    <scope>NUCLEOTIDE SEQUENCE</scope>
    <source>
        <strain evidence="7">PL_HMW_Pooled</strain>
    </source>
</reference>
<dbReference type="Pfam" id="PF08293">
    <property type="entry name" value="MRP-S33"/>
    <property type="match status" value="1"/>
</dbReference>
<evidence type="ECO:0000256" key="4">
    <source>
        <dbReference type="ARBA" id="ARBA00023128"/>
    </source>
</evidence>
<organism evidence="7 8">
    <name type="scientific">Frankliniella fusca</name>
    <dbReference type="NCBI Taxonomy" id="407009"/>
    <lineage>
        <taxon>Eukaryota</taxon>
        <taxon>Metazoa</taxon>
        <taxon>Ecdysozoa</taxon>
        <taxon>Arthropoda</taxon>
        <taxon>Hexapoda</taxon>
        <taxon>Insecta</taxon>
        <taxon>Pterygota</taxon>
        <taxon>Neoptera</taxon>
        <taxon>Paraneoptera</taxon>
        <taxon>Thysanoptera</taxon>
        <taxon>Terebrantia</taxon>
        <taxon>Thripoidea</taxon>
        <taxon>Thripidae</taxon>
        <taxon>Frankliniella</taxon>
    </lineage>
</organism>
<dbReference type="PANTHER" id="PTHR13362">
    <property type="entry name" value="MITOCHONDRIAL RIBOSOMAL PROTEIN S33"/>
    <property type="match status" value="1"/>
</dbReference>
<evidence type="ECO:0000256" key="5">
    <source>
        <dbReference type="ARBA" id="ARBA00023274"/>
    </source>
</evidence>
<proteinExistence type="inferred from homology"/>
<dbReference type="GO" id="GO:1990904">
    <property type="term" value="C:ribonucleoprotein complex"/>
    <property type="evidence" value="ECO:0007669"/>
    <property type="project" value="UniProtKB-KW"/>
</dbReference>
<comment type="similarity">
    <text evidence="2">Belongs to the mitochondrion-specific ribosomal protein mS33 family.</text>
</comment>
<dbReference type="GO" id="GO:0005840">
    <property type="term" value="C:ribosome"/>
    <property type="evidence" value="ECO:0007669"/>
    <property type="project" value="UniProtKB-KW"/>
</dbReference>
<reference evidence="7" key="1">
    <citation type="submission" date="2021-07" db="EMBL/GenBank/DDBJ databases">
        <authorList>
            <person name="Catto M.A."/>
            <person name="Jacobson A."/>
            <person name="Kennedy G."/>
            <person name="Labadie P."/>
            <person name="Hunt B.G."/>
            <person name="Srinivasan R."/>
        </authorList>
    </citation>
    <scope>NUCLEOTIDE SEQUENCE</scope>
    <source>
        <strain evidence="7">PL_HMW_Pooled</strain>
        <tissue evidence="7">Head</tissue>
    </source>
</reference>
<evidence type="ECO:0000256" key="1">
    <source>
        <dbReference type="ARBA" id="ARBA00004173"/>
    </source>
</evidence>
<dbReference type="EMBL" id="JAHWGI010001301">
    <property type="protein sequence ID" value="KAK3927874.1"/>
    <property type="molecule type" value="Genomic_DNA"/>
</dbReference>
<dbReference type="PANTHER" id="PTHR13362:SF2">
    <property type="entry name" value="SMALL RIBOSOMAL SUBUNIT PROTEIN MS33"/>
    <property type="match status" value="1"/>
</dbReference>